<dbReference type="InterPro" id="IPR016181">
    <property type="entry name" value="Acyl_CoA_acyltransferase"/>
</dbReference>
<name>A0A5P6VLK4_PSEXY</name>
<accession>A0A5P6VLK4</accession>
<dbReference type="RefSeq" id="WP_151622029.1">
    <property type="nucleotide sequence ID" value="NZ_CP043028.1"/>
</dbReference>
<feature type="domain" description="N-acetyltransferase" evidence="1">
    <location>
        <begin position="15"/>
        <end position="108"/>
    </location>
</feature>
<evidence type="ECO:0000313" key="2">
    <source>
        <dbReference type="EMBL" id="QFJ53525.1"/>
    </source>
</evidence>
<gene>
    <name evidence="2" type="ORF">FXF36_00890</name>
</gene>
<reference evidence="3" key="1">
    <citation type="submission" date="2019-08" db="EMBL/GenBank/DDBJ databases">
        <title>Complete Genome Sequence of the Polysaccharide-Degrading Rumen Bacterium Pseudobutyrivibrio xylanivorans MA3014.</title>
        <authorList>
            <person name="Palevich N."/>
            <person name="Maclean P.H."/>
            <person name="Kelly W.J."/>
            <person name="Leahy S.C."/>
            <person name="Rakonjac J."/>
            <person name="Attwood G.T."/>
        </authorList>
    </citation>
    <scope>NUCLEOTIDE SEQUENCE [LARGE SCALE GENOMIC DNA]</scope>
    <source>
        <strain evidence="3">MA3014</strain>
    </source>
</reference>
<dbReference type="Pfam" id="PF13302">
    <property type="entry name" value="Acetyltransf_3"/>
    <property type="match status" value="1"/>
</dbReference>
<proteinExistence type="predicted"/>
<evidence type="ECO:0000313" key="3">
    <source>
        <dbReference type="Proteomes" id="UP000327030"/>
    </source>
</evidence>
<organism evidence="2 3">
    <name type="scientific">Pseudobutyrivibrio xylanivorans</name>
    <dbReference type="NCBI Taxonomy" id="185007"/>
    <lineage>
        <taxon>Bacteria</taxon>
        <taxon>Bacillati</taxon>
        <taxon>Bacillota</taxon>
        <taxon>Clostridia</taxon>
        <taxon>Lachnospirales</taxon>
        <taxon>Lachnospiraceae</taxon>
        <taxon>Pseudobutyrivibrio</taxon>
    </lineage>
</organism>
<dbReference type="Gene3D" id="3.40.630.30">
    <property type="match status" value="1"/>
</dbReference>
<dbReference type="SUPFAM" id="SSF55729">
    <property type="entry name" value="Acyl-CoA N-acyltransferases (Nat)"/>
    <property type="match status" value="1"/>
</dbReference>
<dbReference type="AlphaFoldDB" id="A0A5P6VLK4"/>
<dbReference type="EMBL" id="CP043028">
    <property type="protein sequence ID" value="QFJ53525.1"/>
    <property type="molecule type" value="Genomic_DNA"/>
</dbReference>
<protein>
    <submittedName>
        <fullName evidence="2">GNAT family N-acetyltransferase</fullName>
    </submittedName>
</protein>
<dbReference type="InterPro" id="IPR000182">
    <property type="entry name" value="GNAT_dom"/>
</dbReference>
<evidence type="ECO:0000259" key="1">
    <source>
        <dbReference type="Pfam" id="PF13302"/>
    </source>
</evidence>
<sequence>MSNVYEECPVLENDRFLLRFVTQEDATDLLKVYSDKNALPFFNSDNCHGDNFYYPTKEKMDKAIDFWLYSYNQKFFVRWTIIDKKTEEAIGTIELFHRTAEDDFNHVGVLRLDVRSDYEKAETINELLSIIILPSYDLFECTEIISKVPVYAIERMDAFSKYGFEKSETLLEGTMDHYLYKDYWKIIKGKQWKNF</sequence>
<dbReference type="Proteomes" id="UP000327030">
    <property type="component" value="Chromosome 1"/>
</dbReference>
<dbReference type="OrthoDB" id="359038at2"/>
<dbReference type="KEGG" id="pxv:FXF36_00890"/>
<dbReference type="GO" id="GO:0016747">
    <property type="term" value="F:acyltransferase activity, transferring groups other than amino-acyl groups"/>
    <property type="evidence" value="ECO:0007669"/>
    <property type="project" value="InterPro"/>
</dbReference>